<dbReference type="AlphaFoldDB" id="A0A2N9YIS7"/>
<accession>A0A2N9YIS7</accession>
<keyword evidence="4" id="KW-1185">Reference proteome</keyword>
<dbReference type="Pfam" id="PF13614">
    <property type="entry name" value="AAA_31"/>
    <property type="match status" value="1"/>
</dbReference>
<organism evidence="3 4">
    <name type="scientific">Beggiatoa leptomitoformis</name>
    <dbReference type="NCBI Taxonomy" id="288004"/>
    <lineage>
        <taxon>Bacteria</taxon>
        <taxon>Pseudomonadati</taxon>
        <taxon>Pseudomonadota</taxon>
        <taxon>Gammaproteobacteria</taxon>
        <taxon>Thiotrichales</taxon>
        <taxon>Thiotrichaceae</taxon>
        <taxon>Beggiatoa</taxon>
    </lineage>
</organism>
<dbReference type="PANTHER" id="PTHR13696:SF99">
    <property type="entry name" value="COBYRINIC ACID AC-DIAMIDE SYNTHASE"/>
    <property type="match status" value="1"/>
</dbReference>
<gene>
    <name evidence="3" type="ORF">BLE401_17520</name>
</gene>
<dbReference type="OrthoDB" id="9815116at2"/>
<dbReference type="InterPro" id="IPR025669">
    <property type="entry name" value="AAA_dom"/>
</dbReference>
<evidence type="ECO:0000313" key="4">
    <source>
        <dbReference type="Proteomes" id="UP000234271"/>
    </source>
</evidence>
<dbReference type="InterPro" id="IPR050678">
    <property type="entry name" value="DNA_Partitioning_ATPase"/>
</dbReference>
<dbReference type="InterPro" id="IPR027417">
    <property type="entry name" value="P-loop_NTPase"/>
</dbReference>
<feature type="domain" description="Type I restriction enzyme R protein N-terminal" evidence="1">
    <location>
        <begin position="23"/>
        <end position="110"/>
    </location>
</feature>
<evidence type="ECO:0000313" key="3">
    <source>
        <dbReference type="EMBL" id="AUI70319.1"/>
    </source>
</evidence>
<proteinExistence type="predicted"/>
<dbReference type="SUPFAM" id="SSF52540">
    <property type="entry name" value="P-loop containing nucleoside triphosphate hydrolases"/>
    <property type="match status" value="1"/>
</dbReference>
<feature type="domain" description="AAA" evidence="2">
    <location>
        <begin position="155"/>
        <end position="334"/>
    </location>
</feature>
<evidence type="ECO:0000259" key="2">
    <source>
        <dbReference type="Pfam" id="PF13614"/>
    </source>
</evidence>
<dbReference type="RefSeq" id="WP_062150852.1">
    <property type="nucleotide sequence ID" value="NZ_CP012373.2"/>
</dbReference>
<dbReference type="KEGG" id="blep:AL038_06785"/>
<dbReference type="PANTHER" id="PTHR13696">
    <property type="entry name" value="P-LOOP CONTAINING NUCLEOSIDE TRIPHOSPHATE HYDROLASE"/>
    <property type="match status" value="1"/>
</dbReference>
<reference evidence="4" key="1">
    <citation type="submission" date="2016-12" db="EMBL/GenBank/DDBJ databases">
        <title>Complete Genome Sequence of Beggiatoa leptomitiformis D-401.</title>
        <authorList>
            <person name="Fomenkov A."/>
            <person name="Vincze T."/>
            <person name="Grabovich M."/>
            <person name="Anton B.P."/>
            <person name="Dubinina G."/>
            <person name="Orlova M."/>
            <person name="Belousova E."/>
            <person name="Roberts R.J."/>
        </authorList>
    </citation>
    <scope>NUCLEOTIDE SEQUENCE [LARGE SCALE GENOMIC DNA]</scope>
    <source>
        <strain evidence="4">D-401</strain>
    </source>
</reference>
<dbReference type="Pfam" id="PF13588">
    <property type="entry name" value="HSDR_N_2"/>
    <property type="match status" value="1"/>
</dbReference>
<dbReference type="EMBL" id="CP018889">
    <property type="protein sequence ID" value="AUI70319.1"/>
    <property type="molecule type" value="Genomic_DNA"/>
</dbReference>
<protein>
    <submittedName>
        <fullName evidence="3">AAA family ATPase</fullName>
    </submittedName>
</protein>
<evidence type="ECO:0000259" key="1">
    <source>
        <dbReference type="Pfam" id="PF13588"/>
    </source>
</evidence>
<dbReference type="InterPro" id="IPR029464">
    <property type="entry name" value="HSDR_N"/>
</dbReference>
<name>A0A2N9YIS7_9GAMM</name>
<dbReference type="Gene3D" id="3.40.50.300">
    <property type="entry name" value="P-loop containing nucleotide triphosphate hydrolases"/>
    <property type="match status" value="1"/>
</dbReference>
<dbReference type="Proteomes" id="UP000234271">
    <property type="component" value="Chromosome"/>
</dbReference>
<sequence>MNDRANLIFNPLYCQNEREVESKLIVSYLLPALGYQIDMWRQEKTVNRFRLDFLAIANQQTDLTNSVIIEAKHPQKNLNDHIEQLKQYMLEINTKYGLLTNGRELRIYEKTATTINLVFCCLGRDIENHIEQIKALIGKENLTPQFNPHKDKQPMKVIAVYHNKGGVGKTTTVINLAATLSKQGKRVLVIDLDSQANTTFATGLVNWGDEEKDTLKDCNIYHVLRHSDLFSIPEAVRQSRFTSHQIGVIPSHIHLMKYENELNQLDYSKIILIKKLAAVQNDYDVVIIDTPPSLNLYARVALITTDYLLIPSDLKPFANEGLENVKTFVKEINDFRAFMNRQPIQILGVLPSKISPHAKFGQSTLQNRMKTVESRYNINVLKDLVIYERDDLAKCVEQVLEIGNMEVADPRSVFDFNPKSKSVEEFEKLAAFVCQQIGLA</sequence>
<dbReference type="CDD" id="cd02042">
    <property type="entry name" value="ParAB_family"/>
    <property type="match status" value="1"/>
</dbReference>
<dbReference type="STRING" id="288004.AL038_06785"/>